<dbReference type="InterPro" id="IPR003790">
    <property type="entry name" value="GHL10"/>
</dbReference>
<keyword evidence="1 2" id="KW-0732">Signal</keyword>
<feature type="chain" id="PRO_5006138331" description="Glycosyl hydrolase-like 10 domain-containing protein" evidence="2">
    <location>
        <begin position="24"/>
        <end position="505"/>
    </location>
</feature>
<evidence type="ECO:0000256" key="1">
    <source>
        <dbReference type="ARBA" id="ARBA00022729"/>
    </source>
</evidence>
<dbReference type="PATRIC" id="fig|570156.3.peg.4030"/>
<dbReference type="InterPro" id="IPR017853">
    <property type="entry name" value="GH"/>
</dbReference>
<dbReference type="Pfam" id="PF02638">
    <property type="entry name" value="GHL10"/>
    <property type="match status" value="1"/>
</dbReference>
<name>A0A0P7E6E8_9GAMM</name>
<dbReference type="AlphaFoldDB" id="A0A0P7E6E8"/>
<protein>
    <recommendedName>
        <fullName evidence="3">Glycosyl hydrolase-like 10 domain-containing protein</fullName>
    </recommendedName>
</protein>
<dbReference type="STRING" id="570156.AOG27_14720"/>
<dbReference type="OrthoDB" id="9773203at2"/>
<feature type="signal peptide" evidence="2">
    <location>
        <begin position="1"/>
        <end position="23"/>
    </location>
</feature>
<gene>
    <name evidence="4" type="ORF">AOG27_14720</name>
</gene>
<dbReference type="Proteomes" id="UP000050378">
    <property type="component" value="Unassembled WGS sequence"/>
</dbReference>
<proteinExistence type="predicted"/>
<evidence type="ECO:0000256" key="2">
    <source>
        <dbReference type="SAM" id="SignalP"/>
    </source>
</evidence>
<dbReference type="EMBL" id="LJTC01000009">
    <property type="protein sequence ID" value="KPM82853.1"/>
    <property type="molecule type" value="Genomic_DNA"/>
</dbReference>
<dbReference type="Gene3D" id="3.20.20.80">
    <property type="entry name" value="Glycosidases"/>
    <property type="match status" value="1"/>
</dbReference>
<sequence>MYFKNVFSLIICFVLSACSFVQIKEMSNTEKQLLGNIHQDHVAREFRAAWVATVANINWPNEPGLSVIEQKEQAIQILNSLQKHNFNTVIFQVRPQADSLYQSSYEPWSYYLSGEQGKAPEPFYDPLKFWIEQAHKRGLKLHAWINPYRAHHHIGGPISEHSVVEKMNDKVVKLKNETYWFLPTDQAVVSHTLNVLTELVDSYDLDGIHYDDYFYPYPSYNNDEDFPDAEQYRQYMAEGGALSIGDWRREAVNQFVKRLYQRVKQSKPHVLVGISPFGIYRPGKPETIRGMDQYDKLFADAKLWLNEGWLDYFSPQLYWPINQYAQSYPLLLSWWQSQNTHERHLWPGINALRSFDEAGVDEVVNQIMINRGFLSTSPGTVFWNVAALDGSQLMSDVIAQGVYQHQALIPETPWIAAPHLAAVNVDMNYVGEDIHLTWSHSNSEQVSQLLVYLKYAQQWQYHIYSSEESVISVAASEGQRPLEVIKVIAIDRLGNQSDEIELLFQ</sequence>
<dbReference type="PROSITE" id="PS51257">
    <property type="entry name" value="PROKAR_LIPOPROTEIN"/>
    <property type="match status" value="1"/>
</dbReference>
<evidence type="ECO:0000259" key="3">
    <source>
        <dbReference type="Pfam" id="PF02638"/>
    </source>
</evidence>
<evidence type="ECO:0000313" key="5">
    <source>
        <dbReference type="Proteomes" id="UP000050378"/>
    </source>
</evidence>
<feature type="domain" description="Glycosyl hydrolase-like 10" evidence="3">
    <location>
        <begin position="45"/>
        <end position="349"/>
    </location>
</feature>
<accession>A0A0P7E6E8</accession>
<reference evidence="4 5" key="1">
    <citation type="submission" date="2015-09" db="EMBL/GenBank/DDBJ databases">
        <title>Draft Genome Sequence of Pseudoalteromonas lipolytica UCD-48B.</title>
        <authorList>
            <person name="Krusor M."/>
            <person name="Coil D.A."/>
            <person name="Lang J.M."/>
            <person name="Eisen J.A."/>
            <person name="Alexiev A."/>
        </authorList>
    </citation>
    <scope>NUCLEOTIDE SEQUENCE [LARGE SCALE GENOMIC DNA]</scope>
    <source>
        <strain evidence="4 5">UCD-48B</strain>
    </source>
</reference>
<organism evidence="4 5">
    <name type="scientific">Pseudoalteromonas lipolytica</name>
    <dbReference type="NCBI Taxonomy" id="570156"/>
    <lineage>
        <taxon>Bacteria</taxon>
        <taxon>Pseudomonadati</taxon>
        <taxon>Pseudomonadota</taxon>
        <taxon>Gammaproteobacteria</taxon>
        <taxon>Alteromonadales</taxon>
        <taxon>Pseudoalteromonadaceae</taxon>
        <taxon>Pseudoalteromonas</taxon>
    </lineage>
</organism>
<dbReference type="SUPFAM" id="SSF51445">
    <property type="entry name" value="(Trans)glycosidases"/>
    <property type="match status" value="1"/>
</dbReference>
<evidence type="ECO:0000313" key="4">
    <source>
        <dbReference type="EMBL" id="KPM82853.1"/>
    </source>
</evidence>
<comment type="caution">
    <text evidence="4">The sequence shown here is derived from an EMBL/GenBank/DDBJ whole genome shotgun (WGS) entry which is preliminary data.</text>
</comment>
<dbReference type="PANTHER" id="PTHR43405">
    <property type="entry name" value="GLYCOSYL HYDROLASE DIGH"/>
    <property type="match status" value="1"/>
</dbReference>
<dbReference type="InterPro" id="IPR052177">
    <property type="entry name" value="Divisome_Glycosyl_Hydrolase"/>
</dbReference>
<dbReference type="PANTHER" id="PTHR43405:SF1">
    <property type="entry name" value="GLYCOSYL HYDROLASE DIGH"/>
    <property type="match status" value="1"/>
</dbReference>